<name>A0A1G2S4Z8_9BACT</name>
<keyword evidence="1" id="KW-0472">Membrane</keyword>
<gene>
    <name evidence="2" type="ORF">A2675_04020</name>
</gene>
<protein>
    <submittedName>
        <fullName evidence="2">Uncharacterized protein</fullName>
    </submittedName>
</protein>
<keyword evidence="1" id="KW-1133">Transmembrane helix</keyword>
<dbReference type="STRING" id="1802723.A2675_04020"/>
<dbReference type="EMBL" id="MHUS01000043">
    <property type="protein sequence ID" value="OHA79749.1"/>
    <property type="molecule type" value="Genomic_DNA"/>
</dbReference>
<evidence type="ECO:0000313" key="2">
    <source>
        <dbReference type="EMBL" id="OHA79749.1"/>
    </source>
</evidence>
<proteinExistence type="predicted"/>
<comment type="caution">
    <text evidence="2">The sequence shown here is derived from an EMBL/GenBank/DDBJ whole genome shotgun (WGS) entry which is preliminary data.</text>
</comment>
<sequence length="194" mass="20117">MNLLPQTKQREIVMAYRMRLAAVAVFSLAVLGIVAGVLLVPSYVITATKIDIAQRQLDQASQNGGSGIGIEDPKTVVGQVEGKIAALMPADTGTLTPSLVVIELLSRISSGISVSAVSFEAAPSGTRLTVRGTALDRHALAAFGDSLNGDTLFAGVNIPPESFVKKSNIEFTIPIMLSTTTPAASKPAAQTTPS</sequence>
<keyword evidence="1" id="KW-0812">Transmembrane</keyword>
<organism evidence="2 3">
    <name type="scientific">Candidatus Yonathbacteria bacterium RIFCSPHIGHO2_01_FULL_51_10</name>
    <dbReference type="NCBI Taxonomy" id="1802723"/>
    <lineage>
        <taxon>Bacteria</taxon>
        <taxon>Candidatus Yonathiibacteriota</taxon>
    </lineage>
</organism>
<accession>A0A1G2S4Z8</accession>
<evidence type="ECO:0000256" key="1">
    <source>
        <dbReference type="SAM" id="Phobius"/>
    </source>
</evidence>
<evidence type="ECO:0000313" key="3">
    <source>
        <dbReference type="Proteomes" id="UP000176997"/>
    </source>
</evidence>
<feature type="transmembrane region" description="Helical" evidence="1">
    <location>
        <begin position="20"/>
        <end position="45"/>
    </location>
</feature>
<reference evidence="2 3" key="1">
    <citation type="journal article" date="2016" name="Nat. Commun.">
        <title>Thousands of microbial genomes shed light on interconnected biogeochemical processes in an aquifer system.</title>
        <authorList>
            <person name="Anantharaman K."/>
            <person name="Brown C.T."/>
            <person name="Hug L.A."/>
            <person name="Sharon I."/>
            <person name="Castelle C.J."/>
            <person name="Probst A.J."/>
            <person name="Thomas B.C."/>
            <person name="Singh A."/>
            <person name="Wilkins M.J."/>
            <person name="Karaoz U."/>
            <person name="Brodie E.L."/>
            <person name="Williams K.H."/>
            <person name="Hubbard S.S."/>
            <person name="Banfield J.F."/>
        </authorList>
    </citation>
    <scope>NUCLEOTIDE SEQUENCE [LARGE SCALE GENOMIC DNA]</scope>
</reference>
<dbReference type="Proteomes" id="UP000176997">
    <property type="component" value="Unassembled WGS sequence"/>
</dbReference>
<dbReference type="AlphaFoldDB" id="A0A1G2S4Z8"/>